<organism evidence="2 3">
    <name type="scientific">Blastococcus jejuensis</name>
    <dbReference type="NCBI Taxonomy" id="351224"/>
    <lineage>
        <taxon>Bacteria</taxon>
        <taxon>Bacillati</taxon>
        <taxon>Actinomycetota</taxon>
        <taxon>Actinomycetes</taxon>
        <taxon>Geodermatophilales</taxon>
        <taxon>Geodermatophilaceae</taxon>
        <taxon>Blastococcus</taxon>
    </lineage>
</organism>
<comment type="caution">
    <text evidence="2">The sequence shown here is derived from an EMBL/GenBank/DDBJ whole genome shotgun (WGS) entry which is preliminary data.</text>
</comment>
<evidence type="ECO:0000256" key="1">
    <source>
        <dbReference type="SAM" id="MobiDB-lite"/>
    </source>
</evidence>
<dbReference type="RefSeq" id="WP_344687474.1">
    <property type="nucleotide sequence ID" value="NZ_BAAAVV010000002.1"/>
</dbReference>
<accession>A0ABP6NWB7</accession>
<name>A0ABP6NWB7_9ACTN</name>
<dbReference type="EMBL" id="BAAAVV010000002">
    <property type="protein sequence ID" value="GAA3160279.1"/>
    <property type="molecule type" value="Genomic_DNA"/>
</dbReference>
<reference evidence="3" key="1">
    <citation type="journal article" date="2019" name="Int. J. Syst. Evol. Microbiol.">
        <title>The Global Catalogue of Microorganisms (GCM) 10K type strain sequencing project: providing services to taxonomists for standard genome sequencing and annotation.</title>
        <authorList>
            <consortium name="The Broad Institute Genomics Platform"/>
            <consortium name="The Broad Institute Genome Sequencing Center for Infectious Disease"/>
            <person name="Wu L."/>
            <person name="Ma J."/>
        </authorList>
    </citation>
    <scope>NUCLEOTIDE SEQUENCE [LARGE SCALE GENOMIC DNA]</scope>
    <source>
        <strain evidence="3">JCM 15614</strain>
    </source>
</reference>
<feature type="region of interest" description="Disordered" evidence="1">
    <location>
        <begin position="1"/>
        <end position="28"/>
    </location>
</feature>
<evidence type="ECO:0008006" key="4">
    <source>
        <dbReference type="Google" id="ProtNLM"/>
    </source>
</evidence>
<evidence type="ECO:0000313" key="2">
    <source>
        <dbReference type="EMBL" id="GAA3160279.1"/>
    </source>
</evidence>
<dbReference type="Proteomes" id="UP001499924">
    <property type="component" value="Unassembled WGS sequence"/>
</dbReference>
<sequence length="142" mass="14608">MTESGPDANPTAQPHGATSATVDPAATAPTEKKGVAKWVPIAGSLAVAGVLGAGSLTGWFGIGDPSVGDCIQLTGETEFSVVDCGSAEAEYRIVGIQAEQQTYPTFVDDPESCREFATTEVALWTGSDMMTEEGTVYCAEAV</sequence>
<keyword evidence="3" id="KW-1185">Reference proteome</keyword>
<protein>
    <recommendedName>
        <fullName evidence="4">Subtilisin inhibitor-like</fullName>
    </recommendedName>
</protein>
<proteinExistence type="predicted"/>
<evidence type="ECO:0000313" key="3">
    <source>
        <dbReference type="Proteomes" id="UP001499924"/>
    </source>
</evidence>
<gene>
    <name evidence="2" type="ORF">GCM10010531_09710</name>
</gene>
<feature type="compositionally biased region" description="Polar residues" evidence="1">
    <location>
        <begin position="10"/>
        <end position="21"/>
    </location>
</feature>